<dbReference type="Proteomes" id="UP001140206">
    <property type="component" value="Chromosome 1"/>
</dbReference>
<evidence type="ECO:0000313" key="2">
    <source>
        <dbReference type="EMBL" id="KAJ4818540.1"/>
    </source>
</evidence>
<dbReference type="AlphaFoldDB" id="A0AAV8HKZ5"/>
<evidence type="ECO:0000256" key="1">
    <source>
        <dbReference type="SAM" id="MobiDB-lite"/>
    </source>
</evidence>
<proteinExistence type="predicted"/>
<gene>
    <name evidence="2" type="ORF">LUZ62_031106</name>
</gene>
<keyword evidence="3" id="KW-1185">Reference proteome</keyword>
<organism evidence="2 3">
    <name type="scientific">Rhynchospora pubera</name>
    <dbReference type="NCBI Taxonomy" id="906938"/>
    <lineage>
        <taxon>Eukaryota</taxon>
        <taxon>Viridiplantae</taxon>
        <taxon>Streptophyta</taxon>
        <taxon>Embryophyta</taxon>
        <taxon>Tracheophyta</taxon>
        <taxon>Spermatophyta</taxon>
        <taxon>Magnoliopsida</taxon>
        <taxon>Liliopsida</taxon>
        <taxon>Poales</taxon>
        <taxon>Cyperaceae</taxon>
        <taxon>Cyperoideae</taxon>
        <taxon>Rhynchosporeae</taxon>
        <taxon>Rhynchospora</taxon>
    </lineage>
</organism>
<feature type="region of interest" description="Disordered" evidence="1">
    <location>
        <begin position="245"/>
        <end position="296"/>
    </location>
</feature>
<protein>
    <submittedName>
        <fullName evidence="2">BZIP-like protein</fullName>
    </submittedName>
</protein>
<feature type="compositionally biased region" description="Polar residues" evidence="1">
    <location>
        <begin position="256"/>
        <end position="265"/>
    </location>
</feature>
<dbReference type="InterPro" id="IPR040256">
    <property type="entry name" value="At4g02000-like"/>
</dbReference>
<reference evidence="2" key="1">
    <citation type="submission" date="2022-08" db="EMBL/GenBank/DDBJ databases">
        <authorList>
            <person name="Marques A."/>
        </authorList>
    </citation>
    <scope>NUCLEOTIDE SEQUENCE</scope>
    <source>
        <strain evidence="2">RhyPub2mFocal</strain>
        <tissue evidence="2">Leaves</tissue>
    </source>
</reference>
<dbReference type="PANTHER" id="PTHR31286:SF180">
    <property type="entry name" value="OS10G0362600 PROTEIN"/>
    <property type="match status" value="1"/>
</dbReference>
<feature type="compositionally biased region" description="Low complexity" evidence="1">
    <location>
        <begin position="266"/>
        <end position="277"/>
    </location>
</feature>
<comment type="caution">
    <text evidence="2">The sequence shown here is derived from an EMBL/GenBank/DDBJ whole genome shotgun (WGS) entry which is preliminary data.</text>
</comment>
<sequence length="345" mass="39009">MELNDEEFLAQFASLSSNDNEEAVEIPLDAEKERNWPTCIVARVLTHRSISHTLFSTTMRNAWAVQPDNEIEAAGSNHFIREFKCQEDMFYVLKGGWHIRGDMVVCRMARGIEDTSNPQVNEMTTWVEVHGVLPESINLDGVQLVFKKVGIPLSDIKICFYGNQKVYKQQVLVKINKSLIPKVPVNRKNKPSFWVYIVYRGVMNVCLFCGFIGHDHANCPTKMRAWRLKQEGKYNKEIPETQLGRWITDRTRVPRKNTQGTALPTSSHHSAGANSGSQNQRDADGEGSVESSSRGIEKKLRRGVDLSTVVVQQTTLEETQKDIAAVQINCKRAREAIPNSPPRSQ</sequence>
<dbReference type="EMBL" id="JAMFTS010000001">
    <property type="protein sequence ID" value="KAJ4818540.1"/>
    <property type="molecule type" value="Genomic_DNA"/>
</dbReference>
<accession>A0AAV8HKZ5</accession>
<dbReference type="PANTHER" id="PTHR31286">
    <property type="entry name" value="GLYCINE-RICH CELL WALL STRUCTURAL PROTEIN 1.8-LIKE"/>
    <property type="match status" value="1"/>
</dbReference>
<name>A0AAV8HKZ5_9POAL</name>
<evidence type="ECO:0000313" key="3">
    <source>
        <dbReference type="Proteomes" id="UP001140206"/>
    </source>
</evidence>